<dbReference type="RefSeq" id="WP_185122042.1">
    <property type="nucleotide sequence ID" value="NZ_JACJVQ010000019.1"/>
</dbReference>
<dbReference type="AlphaFoldDB" id="A0A841T6Q8"/>
<dbReference type="EMBL" id="JACJVQ010000019">
    <property type="protein sequence ID" value="MBB6636841.1"/>
    <property type="molecule type" value="Genomic_DNA"/>
</dbReference>
<gene>
    <name evidence="1" type="ORF">H7B67_22160</name>
</gene>
<proteinExistence type="predicted"/>
<dbReference type="Proteomes" id="UP000535838">
    <property type="component" value="Unassembled WGS sequence"/>
</dbReference>
<organism evidence="1 2">
    <name type="scientific">Cohnella thailandensis</name>
    <dbReference type="NCBI Taxonomy" id="557557"/>
    <lineage>
        <taxon>Bacteria</taxon>
        <taxon>Bacillati</taxon>
        <taxon>Bacillota</taxon>
        <taxon>Bacilli</taxon>
        <taxon>Bacillales</taxon>
        <taxon>Paenibacillaceae</taxon>
        <taxon>Cohnella</taxon>
    </lineage>
</organism>
<protein>
    <recommendedName>
        <fullName evidence="3">DUF4829 domain-containing protein</fullName>
    </recommendedName>
</protein>
<evidence type="ECO:0000313" key="2">
    <source>
        <dbReference type="Proteomes" id="UP000535838"/>
    </source>
</evidence>
<evidence type="ECO:0008006" key="3">
    <source>
        <dbReference type="Google" id="ProtNLM"/>
    </source>
</evidence>
<comment type="caution">
    <text evidence="1">The sequence shown here is derived from an EMBL/GenBank/DDBJ whole genome shotgun (WGS) entry which is preliminary data.</text>
</comment>
<keyword evidence="2" id="KW-1185">Reference proteome</keyword>
<reference evidence="1 2" key="1">
    <citation type="submission" date="2020-08" db="EMBL/GenBank/DDBJ databases">
        <title>Cohnella phylogeny.</title>
        <authorList>
            <person name="Dunlap C."/>
        </authorList>
    </citation>
    <scope>NUCLEOTIDE SEQUENCE [LARGE SCALE GENOMIC DNA]</scope>
    <source>
        <strain evidence="1 2">DSM 25241</strain>
    </source>
</reference>
<name>A0A841T6Q8_9BACL</name>
<accession>A0A841T6Q8</accession>
<evidence type="ECO:0000313" key="1">
    <source>
        <dbReference type="EMBL" id="MBB6636841.1"/>
    </source>
</evidence>
<sequence>MKLFHEFSPISGLPKYRLHTVKLLEEIHIQEQNYSHVAVVRTEDAFLTGESFNNQYVFIKWKKPGADWRIADID</sequence>